<feature type="region of interest" description="Disordered" evidence="1">
    <location>
        <begin position="325"/>
        <end position="379"/>
    </location>
</feature>
<gene>
    <name evidence="3" type="ORF">AT705_11835</name>
</gene>
<dbReference type="InterPro" id="IPR041419">
    <property type="entry name" value="TnsE_C"/>
</dbReference>
<evidence type="ECO:0000259" key="2">
    <source>
        <dbReference type="Pfam" id="PF18623"/>
    </source>
</evidence>
<evidence type="ECO:0000313" key="4">
    <source>
        <dbReference type="Proteomes" id="UP000069015"/>
    </source>
</evidence>
<organism evidence="3 4">
    <name type="scientific">Pseudoalteromonas rubra</name>
    <dbReference type="NCBI Taxonomy" id="43658"/>
    <lineage>
        <taxon>Bacteria</taxon>
        <taxon>Pseudomonadati</taxon>
        <taxon>Pseudomonadota</taxon>
        <taxon>Gammaproteobacteria</taxon>
        <taxon>Alteromonadales</taxon>
        <taxon>Pseudoalteromonadaceae</taxon>
        <taxon>Pseudoalteromonas</taxon>
    </lineage>
</organism>
<proteinExistence type="predicted"/>
<feature type="domain" description="TnsE C-terminal" evidence="2">
    <location>
        <begin position="385"/>
        <end position="532"/>
    </location>
</feature>
<dbReference type="AlphaFoldDB" id="A0A0U3GKL1"/>
<dbReference type="Proteomes" id="UP000069015">
    <property type="component" value="Chromosome 1"/>
</dbReference>
<evidence type="ECO:0000313" key="3">
    <source>
        <dbReference type="EMBL" id="ALU43579.1"/>
    </source>
</evidence>
<sequence>MKQTSRFKNLPDNARIQGIGNVFKYHDRKTWSIGVQFNNSHRKSLKFSQLPYLSRQVVLNQTSTATPPGFSVEITFPERGLWKVGTVEECGLVKFRHSNEQSQNCFVFRSEGKTIYLPQLELARALFFTNNYLANAALSHNALDFEFDVDFDPELEGDFQPDVMINALPTSLCPKILFDNDGFRHQIAWILLDDDVKHSFQSIYAYLLDESVITEKYQQWKFRFDPPQLEGVSIAARGWQSPDGKTWFINRVEAIDGLYFPDITDIGFSHPNFIENKRGSGKGKGGTYPQLPTQREIDEDSDGSEDNESALIFCDATQRTYNRVPRTRKVYTKARNGSGGKEDEEKPSTLPPEVSTDDPGSRGNKPRAAIDGLDDQTDDDALSHNKFDGFFKMLEILEKEHGVKQSKSVSRKLPAVGRSKSHLKDDGTPRCMAIVQIEHLNEGYFLLEVDTSDHRASIATKVISAQALALKGQLGDFIAEIERGLLSKQFCWPNKYFDELVGEANHTSVSHQKSKDEGGLSEVQIENWADRFIKHFARTS</sequence>
<name>A0A0U3GKL1_9GAMM</name>
<protein>
    <submittedName>
        <fullName evidence="3">Transposase</fullName>
    </submittedName>
</protein>
<reference evidence="3 4" key="1">
    <citation type="submission" date="2015-12" db="EMBL/GenBank/DDBJ databases">
        <title>Complete genome sequence of Pseudoalteromonas rubra SCSIO 6842, harboring a conjugative plasmid.</title>
        <authorList>
            <person name="Li B."/>
            <person name="Wang X."/>
        </authorList>
    </citation>
    <scope>NUCLEOTIDE SEQUENCE [LARGE SCALE GENOMIC DNA]</scope>
    <source>
        <strain evidence="3 4">SCSIO 6842</strain>
    </source>
</reference>
<dbReference type="Pfam" id="PF18623">
    <property type="entry name" value="TnsE_C"/>
    <property type="match status" value="1"/>
</dbReference>
<accession>A0A0U3GKL1</accession>
<dbReference type="EMBL" id="CP013611">
    <property type="protein sequence ID" value="ALU43579.1"/>
    <property type="molecule type" value="Genomic_DNA"/>
</dbReference>
<dbReference type="KEGG" id="prr:AT705_11835"/>
<feature type="region of interest" description="Disordered" evidence="1">
    <location>
        <begin position="276"/>
        <end position="311"/>
    </location>
</feature>
<evidence type="ECO:0000256" key="1">
    <source>
        <dbReference type="SAM" id="MobiDB-lite"/>
    </source>
</evidence>
<feature type="compositionally biased region" description="Acidic residues" evidence="1">
    <location>
        <begin position="297"/>
        <end position="308"/>
    </location>
</feature>
<dbReference type="RefSeq" id="WP_058796745.1">
    <property type="nucleotide sequence ID" value="NZ_CP013611.1"/>
</dbReference>